<dbReference type="InterPro" id="IPR016181">
    <property type="entry name" value="Acyl_CoA_acyltransferase"/>
</dbReference>
<comment type="caution">
    <text evidence="2">The sequence shown here is derived from an EMBL/GenBank/DDBJ whole genome shotgun (WGS) entry which is preliminary data.</text>
</comment>
<keyword evidence="2" id="KW-0808">Transferase</keyword>
<dbReference type="GO" id="GO:0008999">
    <property type="term" value="F:protein-N-terminal-alanine acetyltransferase activity"/>
    <property type="evidence" value="ECO:0007669"/>
    <property type="project" value="TreeGrafter"/>
</dbReference>
<feature type="domain" description="N-acetyltransferase" evidence="1">
    <location>
        <begin position="3"/>
        <end position="158"/>
    </location>
</feature>
<gene>
    <name evidence="2" type="ORF">N869_09800</name>
</gene>
<proteinExistence type="predicted"/>
<keyword evidence="3" id="KW-1185">Reference proteome</keyword>
<dbReference type="InterPro" id="IPR051908">
    <property type="entry name" value="Ribosomal_N-acetyltransferase"/>
</dbReference>
<dbReference type="Pfam" id="PF13302">
    <property type="entry name" value="Acetyltransf_3"/>
    <property type="match status" value="1"/>
</dbReference>
<dbReference type="Gene3D" id="3.40.630.30">
    <property type="match status" value="1"/>
</dbReference>
<evidence type="ECO:0000313" key="2">
    <source>
        <dbReference type="EMBL" id="KGM08810.1"/>
    </source>
</evidence>
<reference evidence="2 3" key="1">
    <citation type="submission" date="2013-08" db="EMBL/GenBank/DDBJ databases">
        <title>Genome sequencing of Cellulomonas bogoriensis 69B4.</title>
        <authorList>
            <person name="Chen F."/>
            <person name="Li Y."/>
            <person name="Wang G."/>
        </authorList>
    </citation>
    <scope>NUCLEOTIDE SEQUENCE [LARGE SCALE GENOMIC DNA]</scope>
    <source>
        <strain evidence="2 3">69B4</strain>
    </source>
</reference>
<dbReference type="RefSeq" id="WP_035062631.1">
    <property type="nucleotide sequence ID" value="NZ_AXCZ01000247.1"/>
</dbReference>
<dbReference type="GO" id="GO:0005737">
    <property type="term" value="C:cytoplasm"/>
    <property type="evidence" value="ECO:0007669"/>
    <property type="project" value="TreeGrafter"/>
</dbReference>
<dbReference type="OrthoDB" id="2061990at2"/>
<dbReference type="EMBL" id="AXCZ01000247">
    <property type="protein sequence ID" value="KGM08810.1"/>
    <property type="molecule type" value="Genomic_DNA"/>
</dbReference>
<dbReference type="InterPro" id="IPR000182">
    <property type="entry name" value="GNAT_dom"/>
</dbReference>
<organism evidence="2 3">
    <name type="scientific">Cellulomonas bogoriensis 69B4 = DSM 16987</name>
    <dbReference type="NCBI Taxonomy" id="1386082"/>
    <lineage>
        <taxon>Bacteria</taxon>
        <taxon>Bacillati</taxon>
        <taxon>Actinomycetota</taxon>
        <taxon>Actinomycetes</taxon>
        <taxon>Micrococcales</taxon>
        <taxon>Cellulomonadaceae</taxon>
        <taxon>Cellulomonas</taxon>
    </lineage>
</organism>
<dbReference type="Proteomes" id="UP000054314">
    <property type="component" value="Unassembled WGS sequence"/>
</dbReference>
<dbReference type="AlphaFoldDB" id="A0A0A0BLT1"/>
<evidence type="ECO:0000259" key="1">
    <source>
        <dbReference type="PROSITE" id="PS51186"/>
    </source>
</evidence>
<dbReference type="PROSITE" id="PS51186">
    <property type="entry name" value="GNAT"/>
    <property type="match status" value="1"/>
</dbReference>
<dbReference type="PANTHER" id="PTHR43441:SF10">
    <property type="entry name" value="ACETYLTRANSFERASE"/>
    <property type="match status" value="1"/>
</dbReference>
<dbReference type="GO" id="GO:1990189">
    <property type="term" value="F:protein N-terminal-serine acetyltransferase activity"/>
    <property type="evidence" value="ECO:0007669"/>
    <property type="project" value="TreeGrafter"/>
</dbReference>
<evidence type="ECO:0000313" key="3">
    <source>
        <dbReference type="Proteomes" id="UP000054314"/>
    </source>
</evidence>
<name>A0A0A0BLT1_9CELL</name>
<protein>
    <submittedName>
        <fullName evidence="2">GCN5 family acetyltransferase</fullName>
    </submittedName>
</protein>
<sequence length="185" mass="20211">MPVELRPWSLLDADALVSASSGSPDLYKQLGGATLRTRGEAEEFIGAHLLPGDGRHDFAFSVDGVAVGNVGINRLDEVHQTAWTYYWLAAGHRGRGWAARGLAALSTWALTERGLFRLELGHRVNNPASCRVATSAGFRPEGLQRAKLRYGSERFDVETHARLATDPVPSVEPLPWATRAPGVRW</sequence>
<dbReference type="PANTHER" id="PTHR43441">
    <property type="entry name" value="RIBOSOMAL-PROTEIN-SERINE ACETYLTRANSFERASE"/>
    <property type="match status" value="1"/>
</dbReference>
<dbReference type="SUPFAM" id="SSF55729">
    <property type="entry name" value="Acyl-CoA N-acyltransferases (Nat)"/>
    <property type="match status" value="1"/>
</dbReference>
<accession>A0A0A0BLT1</accession>